<protein>
    <recommendedName>
        <fullName evidence="1">ScoMcrA-like SRA domain-containing protein</fullName>
    </recommendedName>
</protein>
<name>A0ABP2XQ62_9NEIS</name>
<evidence type="ECO:0000259" key="1">
    <source>
        <dbReference type="Pfam" id="PF26348"/>
    </source>
</evidence>
<evidence type="ECO:0000313" key="3">
    <source>
        <dbReference type="Proteomes" id="UP000016426"/>
    </source>
</evidence>
<evidence type="ECO:0000313" key="2">
    <source>
        <dbReference type="EMBL" id="ERE07192.1"/>
    </source>
</evidence>
<sequence>MDGWKDDGLFHYTGEGQKGDQLFIKGNKAILNHAQDGRALRVFDGVRGTVTYMGEFELDASQPYYYAEAPETNNGPLRKVIVFRLRPVGTGATVQTSPASTHVVDVPIEASNTETFRIKASDVQREAERRESALVQRFIAFMKSQGITQAIRKKITPPGESSPLFCDIFFPEIGLLVEAKGTADRNAIRMAVGQLLDYRRHIPEAKRIAILIPNKIESDLLDFSMQCKAEIFFEDSGLDFHHLKVQI</sequence>
<gene>
    <name evidence="2" type="ORF">O166_06410</name>
</gene>
<dbReference type="InterPro" id="IPR058712">
    <property type="entry name" value="SRA_ScoMcrA"/>
</dbReference>
<dbReference type="EMBL" id="AVPH01000212">
    <property type="protein sequence ID" value="ERE07192.1"/>
    <property type="molecule type" value="Genomic_DNA"/>
</dbReference>
<accession>A0ABP2XQ62</accession>
<organism evidence="2 3">
    <name type="scientific">Pseudogulbenkiania ferrooxidans EGD-HP2</name>
    <dbReference type="NCBI Taxonomy" id="1388764"/>
    <lineage>
        <taxon>Bacteria</taxon>
        <taxon>Pseudomonadati</taxon>
        <taxon>Pseudomonadota</taxon>
        <taxon>Betaproteobacteria</taxon>
        <taxon>Neisseriales</taxon>
        <taxon>Chromobacteriaceae</taxon>
        <taxon>Pseudogulbenkiania</taxon>
    </lineage>
</organism>
<proteinExistence type="predicted"/>
<keyword evidence="3" id="KW-1185">Reference proteome</keyword>
<feature type="domain" description="ScoMcrA-like SRA" evidence="1">
    <location>
        <begin position="4"/>
        <end position="91"/>
    </location>
</feature>
<reference evidence="2 3" key="1">
    <citation type="journal article" date="2013" name="Genome Announc.">
        <title>Genome Sequence of the Pigment-Producing Bacterium Pseudogulbenkiania ferrooxidans, Isolated from Loktak Lake.</title>
        <authorList>
            <person name="Puranik S."/>
            <person name="Talkal R."/>
            <person name="Qureshi A."/>
            <person name="Khardenavis A."/>
            <person name="Kapley A."/>
            <person name="Purohit H.J."/>
        </authorList>
    </citation>
    <scope>NUCLEOTIDE SEQUENCE [LARGE SCALE GENOMIC DNA]</scope>
    <source>
        <strain evidence="2 3">EGD-HP2</strain>
    </source>
</reference>
<dbReference type="Pfam" id="PF26348">
    <property type="entry name" value="SRA_ScoMcrA"/>
    <property type="match status" value="1"/>
</dbReference>
<comment type="caution">
    <text evidence="2">The sequence shown here is derived from an EMBL/GenBank/DDBJ whole genome shotgun (WGS) entry which is preliminary data.</text>
</comment>
<dbReference type="Proteomes" id="UP000016426">
    <property type="component" value="Unassembled WGS sequence"/>
</dbReference>